<evidence type="ECO:0000256" key="1">
    <source>
        <dbReference type="ARBA" id="ARBA00004651"/>
    </source>
</evidence>
<dbReference type="Proteomes" id="UP000515743">
    <property type="component" value="Chromosome"/>
</dbReference>
<keyword evidence="5 7" id="KW-1133">Transmembrane helix</keyword>
<gene>
    <name evidence="9" type="ORF">H0194_05325</name>
</gene>
<evidence type="ECO:0000256" key="2">
    <source>
        <dbReference type="ARBA" id="ARBA00022448"/>
    </source>
</evidence>
<protein>
    <submittedName>
        <fullName evidence="9">ABC transporter permease</fullName>
    </submittedName>
</protein>
<feature type="transmembrane region" description="Helical" evidence="7">
    <location>
        <begin position="15"/>
        <end position="35"/>
    </location>
</feature>
<dbReference type="PANTHER" id="PTHR43738">
    <property type="entry name" value="ABC TRANSPORTER, MEMBRANE PROTEIN"/>
    <property type="match status" value="1"/>
</dbReference>
<dbReference type="AlphaFoldDB" id="A0A7G7CSG4"/>
<keyword evidence="2" id="KW-0813">Transport</keyword>
<dbReference type="InterPro" id="IPR051125">
    <property type="entry name" value="ABC-4/HrtB_transporter"/>
</dbReference>
<dbReference type="EMBL" id="CP059404">
    <property type="protein sequence ID" value="QNE90530.1"/>
    <property type="molecule type" value="Genomic_DNA"/>
</dbReference>
<sequence length="345" mass="35484">MFLALKDIQHARGRFGLMVAATGLITLLLVMLTGLTGGLGKQNTSALEALGAADDARFVFSSDEPSFTDSSFTEEAASHYPGAQPLGTAQTKLEYKDTALGIGLLGLPEGTNVPEGSAAVPADGLVISQQIADEVGVATGEWVSVGGVDMQIAAVTSDLHYSHSPVAWASSETWAKAAHAGQDVVGTVLLAHDADLEAQAGHTVTDTKGSLKGLAAYQSERSSLMIMQGFLYAISALVTIAFLSVWTVQRKRDMAVLRALGATSGYLFKDSLGQAALVLAVGAIAGAVLGYGLGMLAQQGVPFNLTAATILIPTVGIWLLGMLGALLAVRQVKSADPMTVLGGTA</sequence>
<dbReference type="GO" id="GO:0005886">
    <property type="term" value="C:plasma membrane"/>
    <property type="evidence" value="ECO:0007669"/>
    <property type="project" value="UniProtKB-SubCell"/>
</dbReference>
<comment type="subcellular location">
    <subcellularLocation>
        <location evidence="1">Cell membrane</location>
        <topology evidence="1">Multi-pass membrane protein</topology>
    </subcellularLocation>
</comment>
<feature type="transmembrane region" description="Helical" evidence="7">
    <location>
        <begin position="305"/>
        <end position="329"/>
    </location>
</feature>
<evidence type="ECO:0000256" key="6">
    <source>
        <dbReference type="ARBA" id="ARBA00023136"/>
    </source>
</evidence>
<keyword evidence="3" id="KW-1003">Cell membrane</keyword>
<dbReference type="Pfam" id="PF02687">
    <property type="entry name" value="FtsX"/>
    <property type="match status" value="1"/>
</dbReference>
<dbReference type="InterPro" id="IPR003838">
    <property type="entry name" value="ABC3_permease_C"/>
</dbReference>
<feature type="transmembrane region" description="Helical" evidence="7">
    <location>
        <begin position="229"/>
        <end position="248"/>
    </location>
</feature>
<dbReference type="KEGG" id="cik:H0194_05325"/>
<accession>A0A7G7CSG4</accession>
<evidence type="ECO:0000313" key="10">
    <source>
        <dbReference type="Proteomes" id="UP000515743"/>
    </source>
</evidence>
<evidence type="ECO:0000259" key="8">
    <source>
        <dbReference type="Pfam" id="PF02687"/>
    </source>
</evidence>
<keyword evidence="4 7" id="KW-0812">Transmembrane</keyword>
<keyword evidence="10" id="KW-1185">Reference proteome</keyword>
<dbReference type="PANTHER" id="PTHR43738:SF1">
    <property type="entry name" value="HEMIN TRANSPORT SYSTEM PERMEASE PROTEIN HRTB-RELATED"/>
    <property type="match status" value="1"/>
</dbReference>
<evidence type="ECO:0000313" key="9">
    <source>
        <dbReference type="EMBL" id="QNE90530.1"/>
    </source>
</evidence>
<evidence type="ECO:0000256" key="5">
    <source>
        <dbReference type="ARBA" id="ARBA00022989"/>
    </source>
</evidence>
<evidence type="ECO:0000256" key="7">
    <source>
        <dbReference type="SAM" id="Phobius"/>
    </source>
</evidence>
<organism evidence="9 10">
    <name type="scientific">Corynebacterium incognita</name>
    <dbReference type="NCBI Taxonomy" id="2754725"/>
    <lineage>
        <taxon>Bacteria</taxon>
        <taxon>Bacillati</taxon>
        <taxon>Actinomycetota</taxon>
        <taxon>Actinomycetes</taxon>
        <taxon>Mycobacteriales</taxon>
        <taxon>Corynebacteriaceae</taxon>
        <taxon>Corynebacterium</taxon>
    </lineage>
</organism>
<evidence type="ECO:0000256" key="3">
    <source>
        <dbReference type="ARBA" id="ARBA00022475"/>
    </source>
</evidence>
<feature type="transmembrane region" description="Helical" evidence="7">
    <location>
        <begin position="275"/>
        <end position="293"/>
    </location>
</feature>
<reference evidence="9 10" key="1">
    <citation type="submission" date="2020-07" db="EMBL/GenBank/DDBJ databases">
        <title>Complete genome and description of Corynebacterium incognita strain Marseille-Q3630 sp. nov.</title>
        <authorList>
            <person name="Boxberger M."/>
        </authorList>
    </citation>
    <scope>NUCLEOTIDE SEQUENCE [LARGE SCALE GENOMIC DNA]</scope>
    <source>
        <strain evidence="9 10">Marseille-Q3630</strain>
    </source>
</reference>
<feature type="domain" description="ABC3 transporter permease C-terminal" evidence="8">
    <location>
        <begin position="229"/>
        <end position="336"/>
    </location>
</feature>
<evidence type="ECO:0000256" key="4">
    <source>
        <dbReference type="ARBA" id="ARBA00022692"/>
    </source>
</evidence>
<name>A0A7G7CSG4_9CORY</name>
<keyword evidence="6 7" id="KW-0472">Membrane</keyword>
<proteinExistence type="predicted"/>